<sequence>MVSLLDQGSSQHEKLQAVRRIVLDRCACLPTLKPNIFFRILEEWQDFDAGALSGDERRLVGVDAHVATIVEIELPKLDKDDATGSGARRMTRCRRISDVSTGRKVAVLVLKDSL</sequence>
<gene>
    <name evidence="1" type="ORF">SCE1572_09055</name>
</gene>
<dbReference type="AlphaFoldDB" id="S4XVK9"/>
<organism evidence="1 2">
    <name type="scientific">Sorangium cellulosum So0157-2</name>
    <dbReference type="NCBI Taxonomy" id="1254432"/>
    <lineage>
        <taxon>Bacteria</taxon>
        <taxon>Pseudomonadati</taxon>
        <taxon>Myxococcota</taxon>
        <taxon>Polyangia</taxon>
        <taxon>Polyangiales</taxon>
        <taxon>Polyangiaceae</taxon>
        <taxon>Sorangium</taxon>
    </lineage>
</organism>
<evidence type="ECO:0000313" key="2">
    <source>
        <dbReference type="Proteomes" id="UP000014803"/>
    </source>
</evidence>
<dbReference type="KEGG" id="scu:SCE1572_09055"/>
<dbReference type="Proteomes" id="UP000014803">
    <property type="component" value="Chromosome"/>
</dbReference>
<evidence type="ECO:0000313" key="1">
    <source>
        <dbReference type="EMBL" id="AGP34643.1"/>
    </source>
</evidence>
<dbReference type="PATRIC" id="fig|1254432.3.peg.2020"/>
<dbReference type="EMBL" id="CP003969">
    <property type="protein sequence ID" value="AGP34643.1"/>
    <property type="molecule type" value="Genomic_DNA"/>
</dbReference>
<dbReference type="HOGENOM" id="CLU_2119528_0_0_7"/>
<protein>
    <submittedName>
        <fullName evidence="1">Uncharacterized protein</fullName>
    </submittedName>
</protein>
<reference evidence="1 2" key="1">
    <citation type="journal article" date="2013" name="Sci. Rep.">
        <title>Extraordinary expansion of a Sorangium cellulosum genome from an alkaline milieu.</title>
        <authorList>
            <person name="Han K."/>
            <person name="Li Z.F."/>
            <person name="Peng R."/>
            <person name="Zhu L.P."/>
            <person name="Zhou T."/>
            <person name="Wang L.G."/>
            <person name="Li S.G."/>
            <person name="Zhang X.B."/>
            <person name="Hu W."/>
            <person name="Wu Z.H."/>
            <person name="Qin N."/>
            <person name="Li Y.Z."/>
        </authorList>
    </citation>
    <scope>NUCLEOTIDE SEQUENCE [LARGE SCALE GENOMIC DNA]</scope>
    <source>
        <strain evidence="1 2">So0157-2</strain>
    </source>
</reference>
<name>S4XVK9_SORCE</name>
<accession>S4XVK9</accession>
<proteinExistence type="predicted"/>